<comment type="caution">
    <text evidence="2">The sequence shown here is derived from an EMBL/GenBank/DDBJ whole genome shotgun (WGS) entry which is preliminary data.</text>
</comment>
<evidence type="ECO:0008006" key="3">
    <source>
        <dbReference type="Google" id="ProtNLM"/>
    </source>
</evidence>
<organism evidence="2">
    <name type="scientific">hydrocarbon metagenome</name>
    <dbReference type="NCBI Taxonomy" id="938273"/>
    <lineage>
        <taxon>unclassified sequences</taxon>
        <taxon>metagenomes</taxon>
        <taxon>ecological metagenomes</taxon>
    </lineage>
</organism>
<accession>A0A0W8E8Q5</accession>
<reference evidence="2" key="1">
    <citation type="journal article" date="2015" name="Proc. Natl. Acad. Sci. U.S.A.">
        <title>Networks of energetic and metabolic interactions define dynamics in microbial communities.</title>
        <authorList>
            <person name="Embree M."/>
            <person name="Liu J.K."/>
            <person name="Al-Bassam M.M."/>
            <person name="Zengler K."/>
        </authorList>
    </citation>
    <scope>NUCLEOTIDE SEQUENCE</scope>
</reference>
<sequence length="72" mass="8294">MWENILSELLVKHRGKTIGIVLGLIASILFVSFGFWKTFFIALCIGLGYLLGKSIDDDKDIELWFKKLFKDK</sequence>
<evidence type="ECO:0000313" key="2">
    <source>
        <dbReference type="EMBL" id="KUG05015.1"/>
    </source>
</evidence>
<keyword evidence="1" id="KW-0812">Transmembrane</keyword>
<dbReference type="AlphaFoldDB" id="A0A0W8E8Q5"/>
<dbReference type="Pfam" id="PF10031">
    <property type="entry name" value="DUF2273"/>
    <property type="match status" value="1"/>
</dbReference>
<protein>
    <recommendedName>
        <fullName evidence="3">Small integral membrane protein</fullName>
    </recommendedName>
</protein>
<proteinExistence type="predicted"/>
<dbReference type="EMBL" id="LNQE01001831">
    <property type="protein sequence ID" value="KUG05015.1"/>
    <property type="molecule type" value="Genomic_DNA"/>
</dbReference>
<gene>
    <name evidence="2" type="ORF">ASZ90_017504</name>
</gene>
<keyword evidence="1" id="KW-0472">Membrane</keyword>
<keyword evidence="1" id="KW-1133">Transmembrane helix</keyword>
<dbReference type="InterPro" id="IPR018730">
    <property type="entry name" value="DUF2273"/>
</dbReference>
<feature type="transmembrane region" description="Helical" evidence="1">
    <location>
        <begin position="20"/>
        <end position="51"/>
    </location>
</feature>
<evidence type="ECO:0000256" key="1">
    <source>
        <dbReference type="SAM" id="Phobius"/>
    </source>
</evidence>
<name>A0A0W8E8Q5_9ZZZZ</name>